<dbReference type="InterPro" id="IPR041235">
    <property type="entry name" value="Exp1_repeat_2"/>
</dbReference>
<dbReference type="InterPro" id="IPR011989">
    <property type="entry name" value="ARM-like"/>
</dbReference>
<dbReference type="GO" id="GO:0051170">
    <property type="term" value="P:import into nucleus"/>
    <property type="evidence" value="ECO:0007669"/>
    <property type="project" value="UniProtKB-ARBA"/>
</dbReference>
<comment type="caution">
    <text evidence="9">The sequence shown here is derived from an EMBL/GenBank/DDBJ whole genome shotgun (WGS) entry which is preliminary data.</text>
</comment>
<name>A0AAV5S5U4_MAUHU</name>
<dbReference type="EMBL" id="BTGD01000025">
    <property type="protein sequence ID" value="GMM59060.1"/>
    <property type="molecule type" value="Genomic_DNA"/>
</dbReference>
<evidence type="ECO:0000256" key="5">
    <source>
        <dbReference type="ARBA" id="ARBA00022927"/>
    </source>
</evidence>
<dbReference type="InterPro" id="IPR014877">
    <property type="entry name" value="XPO1_C_dom"/>
</dbReference>
<dbReference type="SMART" id="SM01102">
    <property type="entry name" value="CRM1_C"/>
    <property type="match status" value="1"/>
</dbReference>
<evidence type="ECO:0000256" key="2">
    <source>
        <dbReference type="ARBA" id="ARBA00009466"/>
    </source>
</evidence>
<dbReference type="GO" id="GO:0000056">
    <property type="term" value="P:ribosomal small subunit export from nucleus"/>
    <property type="evidence" value="ECO:0007669"/>
    <property type="project" value="TreeGrafter"/>
</dbReference>
<dbReference type="Gene3D" id="1.25.10.10">
    <property type="entry name" value="Leucine-rich Repeat Variant"/>
    <property type="match status" value="1"/>
</dbReference>
<dbReference type="Pfam" id="PF18777">
    <property type="entry name" value="CRM1_repeat"/>
    <property type="match status" value="1"/>
</dbReference>
<protein>
    <recommendedName>
        <fullName evidence="7">Exportin-1</fullName>
    </recommendedName>
</protein>
<dbReference type="GO" id="GO:0006611">
    <property type="term" value="P:protein export from nucleus"/>
    <property type="evidence" value="ECO:0007669"/>
    <property type="project" value="InterPro"/>
</dbReference>
<dbReference type="Pfam" id="PF18787">
    <property type="entry name" value="CRM1_repeat_3"/>
    <property type="match status" value="1"/>
</dbReference>
<dbReference type="InterPro" id="IPR016024">
    <property type="entry name" value="ARM-type_fold"/>
</dbReference>
<dbReference type="GO" id="GO:0051028">
    <property type="term" value="P:mRNA transport"/>
    <property type="evidence" value="ECO:0007669"/>
    <property type="project" value="UniProtKB-KW"/>
</dbReference>
<keyword evidence="4" id="KW-0509">mRNA transport</keyword>
<dbReference type="SUPFAM" id="SSF48371">
    <property type="entry name" value="ARM repeat"/>
    <property type="match status" value="1"/>
</dbReference>
<organism evidence="9 10">
    <name type="scientific">Maudiozyma humilis</name>
    <name type="common">Sour dough yeast</name>
    <name type="synonym">Kazachstania humilis</name>
    <dbReference type="NCBI Taxonomy" id="51915"/>
    <lineage>
        <taxon>Eukaryota</taxon>
        <taxon>Fungi</taxon>
        <taxon>Dikarya</taxon>
        <taxon>Ascomycota</taxon>
        <taxon>Saccharomycotina</taxon>
        <taxon>Saccharomycetes</taxon>
        <taxon>Saccharomycetales</taxon>
        <taxon>Saccharomycetaceae</taxon>
        <taxon>Maudiozyma</taxon>
    </lineage>
</organism>
<dbReference type="InterPro" id="IPR041123">
    <property type="entry name" value="CRM1_repeat"/>
</dbReference>
<comment type="similarity">
    <text evidence="2">Belongs to the exportin family.</text>
</comment>
<proteinExistence type="inferred from homology"/>
<sequence>MSIPNSEQEVFDIAQLDSVVTTFYSGQGQAQIEAQAALTAFQNDPNSWTKVDQILQFSNNNQTRFIALSILDKLIRTRWKSLPRDQQLGIRNFVVGMILSFVMDDQLYGNNNGQQLIRKCDLTLVEILKQEWPQDWPEFIPELIQSSTSNLHVCENNLTILKLLYEEIFDFSEGKMTQAKIMKMKKSMSAVCLQIYSHIIDVLNLQVDSDSLKQSALVCLLNYLDWVSSEYVFQSNILQILSSVYLKGKETRNLSLQCLTTIIAIAVPGNDQDKIQILTSFENVLLNLSNVIPPATSGLKLTYASSNFQRQQLFQELAKYLTKFLRTYREKLEIDDGNRRSLLITANEYLVQLSRIDEVEIFKNCMDYWHDLTSTLFLEIQQFPISDMLPSLEISFEMNGSGAMNPEILKQLPLKKHIYEHICSELRKVIITEKMVRPEEIIIVKDIDSGDVVRESVRDSDMLDLYQTEKETLVYLTYLNFDDTEEVILTELNRQIDLLSGYLKGEAENQNGWAWSNLNCLCWSIGSIPSTINEVSENVFIKTVLEKLTAIPDDHILSPNDRALYDSNVMYIVGQYPRFLKNHWEFLLNIMDKLFQCMHDPNEGIRDMACDTFTKIVDRCKYQFVINKPEDKTSDVPLIKNIIDNMKNITSDLSSNQLNAFYKSCATAAKEERNFTLRCSLLTELMSLPNSTWSAIINETSNTSPEDKYKSLIRVLDINIAVCEAVGRHFIVQLEPNYVGILQLYQSVSEIILRQINDTGSNISDTSLVRICRNVKRRVLNLFKIFVMDLSPTDFDRYYTTILTPFMNIALADYRQELPKYKDPELLTCMNEVVVKSGQRNSQSIAYIIENTFMTTLDMLKDDTSEYPDHRVYFYKLLRTINLKGFQVIMSEPIPNFFKLFIDTVCWSFKHHNHEVEETGLQIGIDLVRNVDCLTDYPWQSNFYQTYYLTLVNEILFVITDLDHSSVFAKQALLLRNLLVLVYEDRIPVPLIKGDDVPDNYSNTVYLNEYIATLLTNAFATLTLAQVESFLNALMKNCSNVALFTNTVSDFLIQIREVGGDPTDYLYDEEQQN</sequence>
<evidence type="ECO:0000256" key="7">
    <source>
        <dbReference type="ARBA" id="ARBA00073514"/>
    </source>
</evidence>
<dbReference type="SMART" id="SM00913">
    <property type="entry name" value="IBN_N"/>
    <property type="match status" value="1"/>
</dbReference>
<dbReference type="GO" id="GO:0000055">
    <property type="term" value="P:ribosomal large subunit export from nucleus"/>
    <property type="evidence" value="ECO:0007669"/>
    <property type="project" value="TreeGrafter"/>
</dbReference>
<dbReference type="InterPro" id="IPR001494">
    <property type="entry name" value="Importin-beta_N"/>
</dbReference>
<dbReference type="PANTHER" id="PTHR11223:SF2">
    <property type="entry name" value="EXPORTIN-1"/>
    <property type="match status" value="1"/>
</dbReference>
<dbReference type="GO" id="GO:0005737">
    <property type="term" value="C:cytoplasm"/>
    <property type="evidence" value="ECO:0007669"/>
    <property type="project" value="TreeGrafter"/>
</dbReference>
<dbReference type="Pfam" id="PF03810">
    <property type="entry name" value="IBN_N"/>
    <property type="match status" value="1"/>
</dbReference>
<evidence type="ECO:0000259" key="8">
    <source>
        <dbReference type="PROSITE" id="PS50166"/>
    </source>
</evidence>
<keyword evidence="5" id="KW-0653">Protein transport</keyword>
<dbReference type="PANTHER" id="PTHR11223">
    <property type="entry name" value="EXPORTIN 1/5"/>
    <property type="match status" value="1"/>
</dbReference>
<dbReference type="Pfam" id="PF08389">
    <property type="entry name" value="Xpo1"/>
    <property type="match status" value="1"/>
</dbReference>
<keyword evidence="3" id="KW-0813">Transport</keyword>
<feature type="domain" description="Importin N-terminal" evidence="8">
    <location>
        <begin position="34"/>
        <end position="100"/>
    </location>
</feature>
<dbReference type="InterPro" id="IPR013598">
    <property type="entry name" value="Exportin-1/Importin-b-like"/>
</dbReference>
<dbReference type="AlphaFoldDB" id="A0AAV5S5U4"/>
<dbReference type="PROSITE" id="PS50166">
    <property type="entry name" value="IMPORTIN_B_NT"/>
    <property type="match status" value="1"/>
</dbReference>
<dbReference type="GO" id="GO:0005634">
    <property type="term" value="C:nucleus"/>
    <property type="evidence" value="ECO:0007669"/>
    <property type="project" value="UniProtKB-SubCell"/>
</dbReference>
<comment type="subcellular location">
    <subcellularLocation>
        <location evidence="1">Nucleus</location>
    </subcellularLocation>
</comment>
<evidence type="ECO:0000256" key="4">
    <source>
        <dbReference type="ARBA" id="ARBA00022816"/>
    </source>
</evidence>
<evidence type="ECO:0000256" key="6">
    <source>
        <dbReference type="ARBA" id="ARBA00023242"/>
    </source>
</evidence>
<dbReference type="InterPro" id="IPR045065">
    <property type="entry name" value="XPO1/5"/>
</dbReference>
<keyword evidence="6" id="KW-0539">Nucleus</keyword>
<dbReference type="Pfam" id="PF18784">
    <property type="entry name" value="CRM1_repeat_2"/>
    <property type="match status" value="1"/>
</dbReference>
<dbReference type="FunFam" id="1.25.10.10:FF:001255">
    <property type="entry name" value="Exportin 1"/>
    <property type="match status" value="1"/>
</dbReference>
<accession>A0AAV5S5U4</accession>
<dbReference type="Pfam" id="PF08767">
    <property type="entry name" value="CRM1_C"/>
    <property type="match status" value="1"/>
</dbReference>
<dbReference type="GO" id="GO:0005049">
    <property type="term" value="F:nuclear export signal receptor activity"/>
    <property type="evidence" value="ECO:0007669"/>
    <property type="project" value="InterPro"/>
</dbReference>
<dbReference type="GO" id="GO:0031267">
    <property type="term" value="F:small GTPase binding"/>
    <property type="evidence" value="ECO:0007669"/>
    <property type="project" value="InterPro"/>
</dbReference>
<reference evidence="9 10" key="1">
    <citation type="journal article" date="2023" name="Elife">
        <title>Identification of key yeast species and microbe-microbe interactions impacting larval growth of Drosophila in the wild.</title>
        <authorList>
            <person name="Mure A."/>
            <person name="Sugiura Y."/>
            <person name="Maeda R."/>
            <person name="Honda K."/>
            <person name="Sakurai N."/>
            <person name="Takahashi Y."/>
            <person name="Watada M."/>
            <person name="Katoh T."/>
            <person name="Gotoh A."/>
            <person name="Gotoh Y."/>
            <person name="Taniguchi I."/>
            <person name="Nakamura K."/>
            <person name="Hayashi T."/>
            <person name="Katayama T."/>
            <person name="Uemura T."/>
            <person name="Hattori Y."/>
        </authorList>
    </citation>
    <scope>NUCLEOTIDE SEQUENCE [LARGE SCALE GENOMIC DNA]</scope>
    <source>
        <strain evidence="9 10">KH-74</strain>
    </source>
</reference>
<dbReference type="InterPro" id="IPR040485">
    <property type="entry name" value="XPO1_repeat_3"/>
</dbReference>
<gene>
    <name evidence="9" type="ORF">DAKH74_056770</name>
</gene>
<evidence type="ECO:0000256" key="1">
    <source>
        <dbReference type="ARBA" id="ARBA00004123"/>
    </source>
</evidence>
<keyword evidence="10" id="KW-1185">Reference proteome</keyword>
<dbReference type="Proteomes" id="UP001377567">
    <property type="component" value="Unassembled WGS sequence"/>
</dbReference>
<evidence type="ECO:0000313" key="9">
    <source>
        <dbReference type="EMBL" id="GMM59060.1"/>
    </source>
</evidence>
<evidence type="ECO:0000256" key="3">
    <source>
        <dbReference type="ARBA" id="ARBA00022448"/>
    </source>
</evidence>
<evidence type="ECO:0000313" key="10">
    <source>
        <dbReference type="Proteomes" id="UP001377567"/>
    </source>
</evidence>